<dbReference type="Pfam" id="PF02687">
    <property type="entry name" value="FtsX"/>
    <property type="match status" value="1"/>
</dbReference>
<comment type="similarity">
    <text evidence="6">Belongs to the ABC-4 integral membrane protein family.</text>
</comment>
<evidence type="ECO:0000313" key="11">
    <source>
        <dbReference type="Proteomes" id="UP000255024"/>
    </source>
</evidence>
<dbReference type="PANTHER" id="PTHR30572">
    <property type="entry name" value="MEMBRANE COMPONENT OF TRANSPORTER-RELATED"/>
    <property type="match status" value="1"/>
</dbReference>
<keyword evidence="10" id="KW-0547">Nucleotide-binding</keyword>
<name>A0A378U3N1_MYROD</name>
<keyword evidence="4 7" id="KW-1133">Transmembrane helix</keyword>
<feature type="transmembrane region" description="Helical" evidence="7">
    <location>
        <begin position="381"/>
        <end position="405"/>
    </location>
</feature>
<accession>A0A378U3N1</accession>
<dbReference type="Pfam" id="PF12704">
    <property type="entry name" value="MacB_PCD"/>
    <property type="match status" value="1"/>
</dbReference>
<feature type="transmembrane region" description="Helical" evidence="7">
    <location>
        <begin position="33"/>
        <end position="54"/>
    </location>
</feature>
<dbReference type="Proteomes" id="UP000255024">
    <property type="component" value="Unassembled WGS sequence"/>
</dbReference>
<gene>
    <name evidence="10" type="primary">macB_6</name>
    <name evidence="10" type="ORF">NCTC11179_03414</name>
</gene>
<dbReference type="EC" id="3.6.3.-" evidence="10"/>
<reference evidence="10 11" key="1">
    <citation type="submission" date="2018-06" db="EMBL/GenBank/DDBJ databases">
        <authorList>
            <consortium name="Pathogen Informatics"/>
            <person name="Doyle S."/>
        </authorList>
    </citation>
    <scope>NUCLEOTIDE SEQUENCE [LARGE SCALE GENOMIC DNA]</scope>
    <source>
        <strain evidence="10 11">NCTC11179</strain>
    </source>
</reference>
<keyword evidence="11" id="KW-1185">Reference proteome</keyword>
<protein>
    <submittedName>
        <fullName evidence="10">Macrolide export ATP-binding/permease protein MacB</fullName>
        <ecNumber evidence="10">3.6.3.-</ecNumber>
    </submittedName>
</protein>
<keyword evidence="2" id="KW-1003">Cell membrane</keyword>
<evidence type="ECO:0000256" key="6">
    <source>
        <dbReference type="ARBA" id="ARBA00038076"/>
    </source>
</evidence>
<dbReference type="GO" id="GO:0022857">
    <property type="term" value="F:transmembrane transporter activity"/>
    <property type="evidence" value="ECO:0007669"/>
    <property type="project" value="TreeGrafter"/>
</dbReference>
<feature type="transmembrane region" description="Helical" evidence="7">
    <location>
        <begin position="298"/>
        <end position="321"/>
    </location>
</feature>
<evidence type="ECO:0000256" key="5">
    <source>
        <dbReference type="ARBA" id="ARBA00023136"/>
    </source>
</evidence>
<evidence type="ECO:0000256" key="2">
    <source>
        <dbReference type="ARBA" id="ARBA00022475"/>
    </source>
</evidence>
<feature type="domain" description="MacB-like periplasmic core" evidence="9">
    <location>
        <begin position="33"/>
        <end position="261"/>
    </location>
</feature>
<evidence type="ECO:0000256" key="4">
    <source>
        <dbReference type="ARBA" id="ARBA00022989"/>
    </source>
</evidence>
<keyword evidence="5 7" id="KW-0472">Membrane</keyword>
<dbReference type="EMBL" id="UGQL01000002">
    <property type="protein sequence ID" value="STZ69889.1"/>
    <property type="molecule type" value="Genomic_DNA"/>
</dbReference>
<feature type="transmembrane region" description="Helical" evidence="7">
    <location>
        <begin position="6"/>
        <end position="26"/>
    </location>
</feature>
<sequence length="423" mass="47100">MVVELDAMIIYFRLLLSSFQFAINALRTNKLRTLLSLLGVTVGIFSIIAVLAAVDSMDRTIKSELSGFDRNMIYVFNHSFGPSEIPRWKIDQFPNVTYEEYDYLKRNLSDVEYASFNFFVRNENMKADRYYANDVIVRPCSADMQYLDNVKMASGRFFNESEAVNGSGVIVIGNEIANTLFPGQDPLGKNIRLYGRKFVVIGVLDKQGAISIGGGHDETAYIPVNLFRQMFGDNIKAYTPVIILKPNEKADIKHFEDEITTKLRAFRGLKVGEDTNFFVNVFGGMMEFLDNIIGQMNVVGWIISMFSLLVGGFGIANIMFVSVKERTHLIGIQKAIGAKRRVILLQFLFESIILALIGGLVGIIVVWMIAKGVSVLLDFEFVLSLFNIGIGLGLSIIIGLISGYLPARSAAKLDPVEAIRSGM</sequence>
<feature type="domain" description="ABC3 transporter permease C-terminal" evidence="8">
    <location>
        <begin position="302"/>
        <end position="415"/>
    </location>
</feature>
<evidence type="ECO:0000256" key="7">
    <source>
        <dbReference type="SAM" id="Phobius"/>
    </source>
</evidence>
<comment type="subcellular location">
    <subcellularLocation>
        <location evidence="1">Cell membrane</location>
        <topology evidence="1">Multi-pass membrane protein</topology>
    </subcellularLocation>
</comment>
<feature type="transmembrane region" description="Helical" evidence="7">
    <location>
        <begin position="342"/>
        <end position="369"/>
    </location>
</feature>
<keyword evidence="10" id="KW-0067">ATP-binding</keyword>
<dbReference type="InterPro" id="IPR050250">
    <property type="entry name" value="Macrolide_Exporter_MacB"/>
</dbReference>
<dbReference type="InterPro" id="IPR003838">
    <property type="entry name" value="ABC3_permease_C"/>
</dbReference>
<evidence type="ECO:0000256" key="3">
    <source>
        <dbReference type="ARBA" id="ARBA00022692"/>
    </source>
</evidence>
<proteinExistence type="inferred from homology"/>
<organism evidence="10 11">
    <name type="scientific">Myroides odoratus</name>
    <name type="common">Flavobacterium odoratum</name>
    <dbReference type="NCBI Taxonomy" id="256"/>
    <lineage>
        <taxon>Bacteria</taxon>
        <taxon>Pseudomonadati</taxon>
        <taxon>Bacteroidota</taxon>
        <taxon>Flavobacteriia</taxon>
        <taxon>Flavobacteriales</taxon>
        <taxon>Flavobacteriaceae</taxon>
        <taxon>Myroides</taxon>
    </lineage>
</organism>
<dbReference type="InterPro" id="IPR025857">
    <property type="entry name" value="MacB_PCD"/>
</dbReference>
<evidence type="ECO:0000259" key="8">
    <source>
        <dbReference type="Pfam" id="PF02687"/>
    </source>
</evidence>
<dbReference type="PANTHER" id="PTHR30572:SF4">
    <property type="entry name" value="ABC TRANSPORTER PERMEASE YTRF"/>
    <property type="match status" value="1"/>
</dbReference>
<evidence type="ECO:0000256" key="1">
    <source>
        <dbReference type="ARBA" id="ARBA00004651"/>
    </source>
</evidence>
<dbReference type="AlphaFoldDB" id="A0A378U3N1"/>
<dbReference type="GO" id="GO:0005524">
    <property type="term" value="F:ATP binding"/>
    <property type="evidence" value="ECO:0007669"/>
    <property type="project" value="UniProtKB-KW"/>
</dbReference>
<keyword evidence="3 7" id="KW-0812">Transmembrane</keyword>
<evidence type="ECO:0000259" key="9">
    <source>
        <dbReference type="Pfam" id="PF12704"/>
    </source>
</evidence>
<evidence type="ECO:0000313" key="10">
    <source>
        <dbReference type="EMBL" id="STZ69889.1"/>
    </source>
</evidence>
<dbReference type="GO" id="GO:0016787">
    <property type="term" value="F:hydrolase activity"/>
    <property type="evidence" value="ECO:0007669"/>
    <property type="project" value="UniProtKB-KW"/>
</dbReference>
<dbReference type="GO" id="GO:0005886">
    <property type="term" value="C:plasma membrane"/>
    <property type="evidence" value="ECO:0007669"/>
    <property type="project" value="UniProtKB-SubCell"/>
</dbReference>
<keyword evidence="10" id="KW-0378">Hydrolase</keyword>